<dbReference type="KEGG" id="cit:102624832"/>
<keyword evidence="1" id="KW-0812">Transmembrane</keyword>
<name>A0A067FF64_CITSI</name>
<dbReference type="AlphaFoldDB" id="A0A067FF64"/>
<evidence type="ECO:0000256" key="1">
    <source>
        <dbReference type="SAM" id="Phobius"/>
    </source>
</evidence>
<keyword evidence="1" id="KW-1133">Transmembrane helix</keyword>
<accession>A0A067FF64</accession>
<dbReference type="PaxDb" id="2711-XP_006468809.1"/>
<organism evidence="2 3">
    <name type="scientific">Citrus sinensis</name>
    <name type="common">Sweet orange</name>
    <name type="synonym">Citrus aurantium var. sinensis</name>
    <dbReference type="NCBI Taxonomy" id="2711"/>
    <lineage>
        <taxon>Eukaryota</taxon>
        <taxon>Viridiplantae</taxon>
        <taxon>Streptophyta</taxon>
        <taxon>Embryophyta</taxon>
        <taxon>Tracheophyta</taxon>
        <taxon>Spermatophyta</taxon>
        <taxon>Magnoliopsida</taxon>
        <taxon>eudicotyledons</taxon>
        <taxon>Gunneridae</taxon>
        <taxon>Pentapetalae</taxon>
        <taxon>rosids</taxon>
        <taxon>malvids</taxon>
        <taxon>Sapindales</taxon>
        <taxon>Rutaceae</taxon>
        <taxon>Aurantioideae</taxon>
        <taxon>Citrus</taxon>
    </lineage>
</organism>
<evidence type="ECO:0000313" key="3">
    <source>
        <dbReference type="Proteomes" id="UP000027120"/>
    </source>
</evidence>
<dbReference type="EMBL" id="KK784906">
    <property type="protein sequence ID" value="KDO64745.1"/>
    <property type="molecule type" value="Genomic_DNA"/>
</dbReference>
<proteinExistence type="predicted"/>
<dbReference type="PANTHER" id="PTHR38225">
    <property type="entry name" value="PROTEIN, PUTATIVE-RELATED"/>
    <property type="match status" value="1"/>
</dbReference>
<keyword evidence="1" id="KW-0472">Membrane</keyword>
<dbReference type="Proteomes" id="UP000027120">
    <property type="component" value="Unassembled WGS sequence"/>
</dbReference>
<sequence length="130" mass="14787">MASSLTAGFCSFCSCPKQKKKKLEFPRVRSSQSFKDEGKRADIVDANLSTLRKRIEEVKKKEMLCCRLENGWNYKRSYDDHYRNRKRADILYGLVQVMGFVGGAVGFVFLSGSLCLFLVSFLVNLSSLSH</sequence>
<protein>
    <submittedName>
        <fullName evidence="2">Uncharacterized protein</fullName>
    </submittedName>
</protein>
<dbReference type="SMR" id="A0A067FF64"/>
<reference evidence="2 3" key="1">
    <citation type="submission" date="2014-04" db="EMBL/GenBank/DDBJ databases">
        <authorList>
            <consortium name="International Citrus Genome Consortium"/>
            <person name="Gmitter F."/>
            <person name="Chen C."/>
            <person name="Farmerie W."/>
            <person name="Harkins T."/>
            <person name="Desany B."/>
            <person name="Mohiuddin M."/>
            <person name="Kodira C."/>
            <person name="Borodovsky M."/>
            <person name="Lomsadze A."/>
            <person name="Burns P."/>
            <person name="Jenkins J."/>
            <person name="Prochnik S."/>
            <person name="Shu S."/>
            <person name="Chapman J."/>
            <person name="Pitluck S."/>
            <person name="Schmutz J."/>
            <person name="Rokhsar D."/>
        </authorList>
    </citation>
    <scope>NUCLEOTIDE SEQUENCE</scope>
</reference>
<evidence type="ECO:0000313" key="2">
    <source>
        <dbReference type="EMBL" id="KDO64745.1"/>
    </source>
</evidence>
<keyword evidence="3" id="KW-1185">Reference proteome</keyword>
<dbReference type="PANTHER" id="PTHR38225:SF3">
    <property type="entry name" value="RX N-TERMINAL DOMAIN-CONTAINING PROTEIN"/>
    <property type="match status" value="1"/>
</dbReference>
<feature type="transmembrane region" description="Helical" evidence="1">
    <location>
        <begin position="90"/>
        <end position="123"/>
    </location>
</feature>
<gene>
    <name evidence="2" type="ORF">CISIN_1g036804mg</name>
</gene>
<dbReference type="eggNOG" id="ENOG502S9I7">
    <property type="taxonomic scope" value="Eukaryota"/>
</dbReference>